<reference evidence="2" key="2">
    <citation type="journal article" date="2023" name="IMA Fungus">
        <title>Comparative genomic study of the Penicillium genus elucidates a diverse pangenome and 15 lateral gene transfer events.</title>
        <authorList>
            <person name="Petersen C."/>
            <person name="Sorensen T."/>
            <person name="Nielsen M.R."/>
            <person name="Sondergaard T.E."/>
            <person name="Sorensen J.L."/>
            <person name="Fitzpatrick D.A."/>
            <person name="Frisvad J.C."/>
            <person name="Nielsen K.L."/>
        </authorList>
    </citation>
    <scope>NUCLEOTIDE SEQUENCE</scope>
    <source>
        <strain evidence="2">IBT 15544</strain>
    </source>
</reference>
<dbReference type="Proteomes" id="UP001150904">
    <property type="component" value="Unassembled WGS sequence"/>
</dbReference>
<dbReference type="AlphaFoldDB" id="A0A9W9NG69"/>
<dbReference type="OrthoDB" id="4183264at2759"/>
<proteinExistence type="predicted"/>
<organism evidence="2 3">
    <name type="scientific">Penicillium cinerascens</name>
    <dbReference type="NCBI Taxonomy" id="70096"/>
    <lineage>
        <taxon>Eukaryota</taxon>
        <taxon>Fungi</taxon>
        <taxon>Dikarya</taxon>
        <taxon>Ascomycota</taxon>
        <taxon>Pezizomycotina</taxon>
        <taxon>Eurotiomycetes</taxon>
        <taxon>Eurotiomycetidae</taxon>
        <taxon>Eurotiales</taxon>
        <taxon>Aspergillaceae</taxon>
        <taxon>Penicillium</taxon>
    </lineage>
</organism>
<reference evidence="2" key="1">
    <citation type="submission" date="2022-12" db="EMBL/GenBank/DDBJ databases">
        <authorList>
            <person name="Petersen C."/>
        </authorList>
    </citation>
    <scope>NUCLEOTIDE SEQUENCE</scope>
    <source>
        <strain evidence="2">IBT 15544</strain>
    </source>
</reference>
<accession>A0A9W9NG69</accession>
<evidence type="ECO:0000256" key="1">
    <source>
        <dbReference type="SAM" id="MobiDB-lite"/>
    </source>
</evidence>
<feature type="compositionally biased region" description="Acidic residues" evidence="1">
    <location>
        <begin position="41"/>
        <end position="57"/>
    </location>
</feature>
<dbReference type="EMBL" id="JAPQKR010000004">
    <property type="protein sequence ID" value="KAJ5219331.1"/>
    <property type="molecule type" value="Genomic_DNA"/>
</dbReference>
<protein>
    <submittedName>
        <fullName evidence="2">Uncharacterized protein</fullName>
    </submittedName>
</protein>
<sequence>MEHHTGLVDTHQKENVKRQVTEAMKEGFSPPKMPWSLPDSDSADTDTDNVPEDDVPEDDRAQTVSTVDENEKDCFWTESDPTPPVPIPGAVYRDRSLENMKKASLEYLNDIVEEYIIGFDLTTFPQVIANWIPTLRATALPGSYEHLLLLMFDQVLEFNKFQSTLRELGVAGSLDPRRDGTLTINPRRDRREIGRGRGKRRGKAVLFPKGRIVQNIQTTDEVYFSRELHILRLMVTPLRDEKEEIIWITSREEQPDDMIQQFDAAKLVINDFKKRLIKALHEGPENKAINLPAAKGLESPSYRERRLRNSSLHQFRMDACKASTEWARFPPSETELRRRYGHFGTWYGPHKEAVKPPIKNTLPPVRVSSNLGCEFDNIDTIHPILRREGRILTLLVQITQWLALARGFSAVHLFCDITRLFSVHGVDLGNKAQVEICKQLTKFQLMCDALVSPVLLHFPVSSSVTKQFSPTFIQGVIQANRKMEDALVDLDTLYHSVKDISSDSPPQLLEWVTWKGQKLLALKMPRLFVSHTKIQLPFAPAEIFSEEELAAHLDAMDV</sequence>
<keyword evidence="3" id="KW-1185">Reference proteome</keyword>
<dbReference type="RefSeq" id="XP_058313904.1">
    <property type="nucleotide sequence ID" value="XM_058448493.1"/>
</dbReference>
<comment type="caution">
    <text evidence="2">The sequence shown here is derived from an EMBL/GenBank/DDBJ whole genome shotgun (WGS) entry which is preliminary data.</text>
</comment>
<gene>
    <name evidence="2" type="ORF">N7498_001430</name>
</gene>
<evidence type="ECO:0000313" key="2">
    <source>
        <dbReference type="EMBL" id="KAJ5219331.1"/>
    </source>
</evidence>
<dbReference type="GeneID" id="83175793"/>
<name>A0A9W9NG69_9EURO</name>
<evidence type="ECO:0000313" key="3">
    <source>
        <dbReference type="Proteomes" id="UP001150904"/>
    </source>
</evidence>
<feature type="region of interest" description="Disordered" evidence="1">
    <location>
        <begin position="1"/>
        <end position="69"/>
    </location>
</feature>
<feature type="compositionally biased region" description="Basic and acidic residues" evidence="1">
    <location>
        <begin position="1"/>
        <end position="25"/>
    </location>
</feature>